<dbReference type="SUPFAM" id="SSF103657">
    <property type="entry name" value="BAR/IMD domain-like"/>
    <property type="match status" value="1"/>
</dbReference>
<organism evidence="9 10">
    <name type="scientific">Australozyma saopauloensis</name>
    <dbReference type="NCBI Taxonomy" id="291208"/>
    <lineage>
        <taxon>Eukaryota</taxon>
        <taxon>Fungi</taxon>
        <taxon>Dikarya</taxon>
        <taxon>Ascomycota</taxon>
        <taxon>Saccharomycotina</taxon>
        <taxon>Pichiomycetes</taxon>
        <taxon>Metschnikowiaceae</taxon>
        <taxon>Australozyma</taxon>
    </lineage>
</organism>
<dbReference type="GeneID" id="88176186"/>
<dbReference type="InterPro" id="IPR011993">
    <property type="entry name" value="PH-like_dom_sf"/>
</dbReference>
<dbReference type="GO" id="GO:0005737">
    <property type="term" value="C:cytoplasm"/>
    <property type="evidence" value="ECO:0007669"/>
    <property type="project" value="InterPro"/>
</dbReference>
<dbReference type="Pfam" id="PF16746">
    <property type="entry name" value="BAR_3"/>
    <property type="match status" value="1"/>
</dbReference>
<dbReference type="KEGG" id="asau:88176186"/>
<dbReference type="SMART" id="SM00233">
    <property type="entry name" value="PH"/>
    <property type="match status" value="1"/>
</dbReference>
<accession>A0AAX4HGJ8</accession>
<feature type="domain" description="PH" evidence="7">
    <location>
        <begin position="495"/>
        <end position="596"/>
    </location>
</feature>
<evidence type="ECO:0000259" key="7">
    <source>
        <dbReference type="PROSITE" id="PS50003"/>
    </source>
</evidence>
<dbReference type="PANTHER" id="PTHR14248">
    <property type="entry name" value="CYCLIN Y, ISOFORM A"/>
    <property type="match status" value="1"/>
</dbReference>
<evidence type="ECO:0000256" key="3">
    <source>
        <dbReference type="ARBA" id="ARBA00022989"/>
    </source>
</evidence>
<feature type="compositionally biased region" description="Polar residues" evidence="5">
    <location>
        <begin position="169"/>
        <end position="182"/>
    </location>
</feature>
<feature type="region of interest" description="Disordered" evidence="5">
    <location>
        <begin position="22"/>
        <end position="94"/>
    </location>
</feature>
<evidence type="ECO:0000256" key="1">
    <source>
        <dbReference type="ARBA" id="ARBA00004370"/>
    </source>
</evidence>
<name>A0AAX4HGJ8_9ASCO</name>
<dbReference type="PROSITE" id="PS51778">
    <property type="entry name" value="VAST"/>
    <property type="match status" value="1"/>
</dbReference>
<feature type="transmembrane region" description="Helical" evidence="6">
    <location>
        <begin position="1172"/>
        <end position="1190"/>
    </location>
</feature>
<protein>
    <recommendedName>
        <fullName evidence="11">PH domain-containing protein</fullName>
    </recommendedName>
</protein>
<feature type="compositionally biased region" description="Polar residues" evidence="5">
    <location>
        <begin position="73"/>
        <end position="88"/>
    </location>
</feature>
<evidence type="ECO:0000256" key="2">
    <source>
        <dbReference type="ARBA" id="ARBA00022692"/>
    </source>
</evidence>
<keyword evidence="3 6" id="KW-1133">Transmembrane helix</keyword>
<gene>
    <name evidence="9" type="ORF">PUMCH_005127</name>
</gene>
<dbReference type="InterPro" id="IPR042067">
    <property type="entry name" value="Sip3_PH"/>
</dbReference>
<dbReference type="InterPro" id="IPR031968">
    <property type="entry name" value="VASt"/>
</dbReference>
<dbReference type="PROSITE" id="PS50003">
    <property type="entry name" value="PH_DOMAIN"/>
    <property type="match status" value="1"/>
</dbReference>
<dbReference type="InterPro" id="IPR004148">
    <property type="entry name" value="BAR_dom"/>
</dbReference>
<feature type="domain" description="VASt" evidence="8">
    <location>
        <begin position="929"/>
        <end position="1097"/>
    </location>
</feature>
<keyword evidence="2 6" id="KW-0812">Transmembrane</keyword>
<reference evidence="9 10" key="1">
    <citation type="submission" date="2023-10" db="EMBL/GenBank/DDBJ databases">
        <title>Draft Genome Sequence of Candida saopaulonensis from a very Premature Infant with Sepsis.</title>
        <authorList>
            <person name="Ning Y."/>
            <person name="Dai R."/>
            <person name="Xiao M."/>
            <person name="Xu Y."/>
            <person name="Yan Q."/>
            <person name="Zhang L."/>
        </authorList>
    </citation>
    <scope>NUCLEOTIDE SEQUENCE [LARGE SCALE GENOMIC DNA]</scope>
    <source>
        <strain evidence="9 10">19XY460</strain>
    </source>
</reference>
<dbReference type="RefSeq" id="XP_062880107.1">
    <property type="nucleotide sequence ID" value="XM_063024037.1"/>
</dbReference>
<dbReference type="GO" id="GO:0016020">
    <property type="term" value="C:membrane"/>
    <property type="evidence" value="ECO:0007669"/>
    <property type="project" value="UniProtKB-SubCell"/>
</dbReference>
<feature type="region of interest" description="Disordered" evidence="5">
    <location>
        <begin position="129"/>
        <end position="207"/>
    </location>
</feature>
<comment type="subcellular location">
    <subcellularLocation>
        <location evidence="1">Membrane</location>
    </subcellularLocation>
</comment>
<evidence type="ECO:0000256" key="5">
    <source>
        <dbReference type="SAM" id="MobiDB-lite"/>
    </source>
</evidence>
<proteinExistence type="predicted"/>
<dbReference type="Proteomes" id="UP001338582">
    <property type="component" value="Chromosome 7"/>
</dbReference>
<evidence type="ECO:0000259" key="8">
    <source>
        <dbReference type="PROSITE" id="PS51778"/>
    </source>
</evidence>
<feature type="compositionally biased region" description="Basic and acidic residues" evidence="5">
    <location>
        <begin position="24"/>
        <end position="40"/>
    </location>
</feature>
<evidence type="ECO:0000256" key="4">
    <source>
        <dbReference type="ARBA" id="ARBA00023136"/>
    </source>
</evidence>
<dbReference type="SUPFAM" id="SSF50729">
    <property type="entry name" value="PH domain-like"/>
    <property type="match status" value="1"/>
</dbReference>
<evidence type="ECO:0008006" key="11">
    <source>
        <dbReference type="Google" id="ProtNLM"/>
    </source>
</evidence>
<dbReference type="Gene3D" id="2.30.29.30">
    <property type="entry name" value="Pleckstrin-homology domain (PH domain)/Phosphotyrosine-binding domain (PTB)"/>
    <property type="match status" value="1"/>
</dbReference>
<keyword evidence="10" id="KW-1185">Reference proteome</keyword>
<evidence type="ECO:0000256" key="6">
    <source>
        <dbReference type="SAM" id="Phobius"/>
    </source>
</evidence>
<sequence length="1362" mass="154716">MEESARDSYFPPSGVLAVLGAPELKPENPDFDPSPEKKFVAEGSVRTRTPPRGFSYNLTPQILPSAEIGESAESVSTGASVSGHQSPSLHDKFNRVPSLDGKLLHAVFRPTPSRPGGLLLASRKLTVDTTSARVASESPRSFTESSGSQLNSNENGNENVTVKIDPLGSESTSPNMNKSGPSSDYFKPSHASPTSAKSGRPPAKEPTMDHHFKLISVAFKEAALDSPSFRASMNHLDSQLVSTEKWLQAIAALLAKIPKQAKELLSMFLYLDYLVPSFLQDGIVDPEYTLTALRGTRDGLQKLWSIAQSSLQINMPSIDAWEKTILNRMVRYKHLRQRFHRAQRKYDHFLNIHMGMLKGKDPALLLEDLQQLAAVRNEYLMSSLDLVVEFSEISLFINRQLISFVYKIWQDKLEKLGENPFVLALFSDVWEQVKRIHCWCETHRKSSLKMSLDMLRAKKNIQEHSIAQLAPSRNLDDYKSDLINQRLLQDIDESSSEKHGYLFMKTYTEKSKQPIWVRRWAFLQGGVLGFLVLDPSLTSVQETDKIGVLLCNVRYAPNEERNFCFEVKTIDTRIVLQAETLYELKSWLKVFSNIGRRIVDLNDPMHGLLTVASGRYPPLVLEFQSTANTTTDKDLTHSKIVSSSGQVITSSKLSAHLVKNEAFFQRYIYDQIGRISLPFVTETTRSALVAYSLTGSTVVPSALSANIWGSLNWGLYYLYEPNAALELQDSFKTITGEKDGRMPANFPNLWAARDVQLKALFESAVEPGEFCLLSYHCLLSPNQSQSLRGTHFVTQRHIYSYIQSLGFITLSKIPLCRVMEAVVEPMQDHDILKLTMVLGLLKMKLFIDDSILIEKKFQGLIKAYSSDKPLLLSELINQLIEIEDTHTEMLRQKRYRILQPVEKEPSDQSFDFLPVNVSPPDTKLGFPDTMPLVTEKKYDLPPQALLHVLFGSKSQVFMDSYQVMDVRQCEKVAWLKPSNPDIYLLREFIIDVLFFNGKAGRLVVSQDIEKFVENKFYSVKVRNSTFKMKYGPTFDYSMRFIIQESGDGQSSLKCYGSTNVNASYISRIAPRYLGNTIIPLIFTELSRRIHDAVKHIGVKAKVSRANYIYGRIQVTEAPLVPRICPHVVINNGVICNWCIQIKVRQFTRYLTISFWSIVSAILSFFKKLSMHRMLISIIVCLTLSNVFFGFRSSAHYWKTRQVSKLVTLILQVDPITIHRAVYSKDVEDFARFNMSYSSSSACFHVFQNQSVALNPDKMIEWTSAFDVTWKEKQRARELKERINEIAMKRNQLLLTLATLNQMEEEVVKLEWMDWLYSEVKKCEEMRNAGAFLDGNSRVSGSVMEKLEQYCGSCATELSMVKH</sequence>
<dbReference type="Gene3D" id="1.20.1270.60">
    <property type="entry name" value="Arfaptin homology (AH) domain/BAR domain"/>
    <property type="match status" value="1"/>
</dbReference>
<evidence type="ECO:0000313" key="10">
    <source>
        <dbReference type="Proteomes" id="UP001338582"/>
    </source>
</evidence>
<dbReference type="EMBL" id="CP138900">
    <property type="protein sequence ID" value="WPK27730.1"/>
    <property type="molecule type" value="Genomic_DNA"/>
</dbReference>
<keyword evidence="4 6" id="KW-0472">Membrane</keyword>
<dbReference type="Pfam" id="PF00169">
    <property type="entry name" value="PH"/>
    <property type="match status" value="1"/>
</dbReference>
<dbReference type="CDD" id="cd13280">
    <property type="entry name" value="PH_SIP3"/>
    <property type="match status" value="1"/>
</dbReference>
<feature type="compositionally biased region" description="Polar residues" evidence="5">
    <location>
        <begin position="129"/>
        <end position="160"/>
    </location>
</feature>
<evidence type="ECO:0000313" key="9">
    <source>
        <dbReference type="EMBL" id="WPK27730.1"/>
    </source>
</evidence>
<dbReference type="InterPro" id="IPR027267">
    <property type="entry name" value="AH/BAR_dom_sf"/>
</dbReference>
<dbReference type="InterPro" id="IPR001849">
    <property type="entry name" value="PH_domain"/>
</dbReference>